<dbReference type="InterPro" id="IPR041581">
    <property type="entry name" value="Glyoxalase_6"/>
</dbReference>
<keyword evidence="5" id="KW-0456">Lyase</keyword>
<sequence>MAASDDILTRPQIDEALAGLPDWRYRLGGLVTVYKTPTAAVALELIAAVGRVAEDMDHHPDLDWRYNRVFIRFSSHDVGGEVSARDTRAAASVSDAASAAGAEAQPGVYRSVDIGIDTADAAEISEVWRVALGYRKGRSGDLVDPYGRGPGLWFQETLTPNDNRLHLDIHRSKAESAPVLEKTAATGAQMNSDHAPNWVVVTDAQGNRLCLHTEEGRGPDVATPPESI</sequence>
<name>A0A328H936_ARTGO</name>
<dbReference type="Pfam" id="PF18029">
    <property type="entry name" value="Glyoxalase_6"/>
    <property type="match status" value="1"/>
</dbReference>
<comment type="similarity">
    <text evidence="2">Belongs to the pterin-4-alpha-carbinolamine dehydratase family.</text>
</comment>
<dbReference type="InterPro" id="IPR036428">
    <property type="entry name" value="PCD_sf"/>
</dbReference>
<evidence type="ECO:0000256" key="4">
    <source>
        <dbReference type="ARBA" id="ARBA00021735"/>
    </source>
</evidence>
<evidence type="ECO:0000256" key="3">
    <source>
        <dbReference type="ARBA" id="ARBA00013252"/>
    </source>
</evidence>
<comment type="caution">
    <text evidence="7">The sequence shown here is derived from an EMBL/GenBank/DDBJ whole genome shotgun (WGS) entry which is preliminary data.</text>
</comment>
<dbReference type="SUPFAM" id="SSF55248">
    <property type="entry name" value="PCD-like"/>
    <property type="match status" value="1"/>
</dbReference>
<dbReference type="Pfam" id="PF01329">
    <property type="entry name" value="Pterin_4a"/>
    <property type="match status" value="1"/>
</dbReference>
<dbReference type="OrthoDB" id="15077at2"/>
<dbReference type="InterPro" id="IPR029068">
    <property type="entry name" value="Glyas_Bleomycin-R_OHBP_Dase"/>
</dbReference>
<protein>
    <recommendedName>
        <fullName evidence="4">Putative pterin-4-alpha-carbinolamine dehydratase</fullName>
        <ecNumber evidence="3">4.2.1.96</ecNumber>
    </recommendedName>
</protein>
<dbReference type="EMBL" id="QLNP01000105">
    <property type="protein sequence ID" value="RAM35078.1"/>
    <property type="molecule type" value="Genomic_DNA"/>
</dbReference>
<dbReference type="Gene3D" id="3.10.180.10">
    <property type="entry name" value="2,3-Dihydroxybiphenyl 1,2-Dioxygenase, domain 1"/>
    <property type="match status" value="1"/>
</dbReference>
<evidence type="ECO:0000256" key="1">
    <source>
        <dbReference type="ARBA" id="ARBA00001554"/>
    </source>
</evidence>
<dbReference type="GO" id="GO:0006729">
    <property type="term" value="P:tetrahydrobiopterin biosynthetic process"/>
    <property type="evidence" value="ECO:0007669"/>
    <property type="project" value="InterPro"/>
</dbReference>
<accession>A0A328H936</accession>
<comment type="catalytic activity">
    <reaction evidence="1">
        <text>(4aS,6R)-4a-hydroxy-L-erythro-5,6,7,8-tetrahydrobiopterin = (6R)-L-erythro-6,7-dihydrobiopterin + H2O</text>
        <dbReference type="Rhea" id="RHEA:11920"/>
        <dbReference type="ChEBI" id="CHEBI:15377"/>
        <dbReference type="ChEBI" id="CHEBI:15642"/>
        <dbReference type="ChEBI" id="CHEBI:43120"/>
        <dbReference type="EC" id="4.2.1.96"/>
    </reaction>
</comment>
<reference evidence="7 8" key="1">
    <citation type="submission" date="2018-04" db="EMBL/GenBank/DDBJ databases">
        <title>Bacteria isolated from cave deposits of Manipur.</title>
        <authorList>
            <person name="Sahoo D."/>
            <person name="Sarangthem I."/>
            <person name="Nandeibam J."/>
        </authorList>
    </citation>
    <scope>NUCLEOTIDE SEQUENCE [LARGE SCALE GENOMIC DNA]</scope>
    <source>
        <strain evidence="8">mrc11</strain>
    </source>
</reference>
<dbReference type="InterPro" id="IPR001533">
    <property type="entry name" value="Pterin_deHydtase"/>
</dbReference>
<evidence type="ECO:0000313" key="8">
    <source>
        <dbReference type="Proteomes" id="UP000249166"/>
    </source>
</evidence>
<dbReference type="PANTHER" id="PTHR12599">
    <property type="entry name" value="PTERIN-4-ALPHA-CARBINOLAMINE DEHYDRATASE"/>
    <property type="match status" value="1"/>
</dbReference>
<dbReference type="RefSeq" id="WP_111905755.1">
    <property type="nucleotide sequence ID" value="NZ_QLNP01000105.1"/>
</dbReference>
<organism evidence="7 8">
    <name type="scientific">Arthrobacter globiformis</name>
    <dbReference type="NCBI Taxonomy" id="1665"/>
    <lineage>
        <taxon>Bacteria</taxon>
        <taxon>Bacillati</taxon>
        <taxon>Actinomycetota</taxon>
        <taxon>Actinomycetes</taxon>
        <taxon>Micrococcales</taxon>
        <taxon>Micrococcaceae</taxon>
        <taxon>Arthrobacter</taxon>
    </lineage>
</organism>
<evidence type="ECO:0000256" key="5">
    <source>
        <dbReference type="ARBA" id="ARBA00023239"/>
    </source>
</evidence>
<gene>
    <name evidence="7" type="ORF">DBZ45_20990</name>
</gene>
<feature type="domain" description="Glyoxalase-like" evidence="6">
    <location>
        <begin position="114"/>
        <end position="211"/>
    </location>
</feature>
<dbReference type="Gene3D" id="3.30.1360.20">
    <property type="entry name" value="Transcriptional coactivator/pterin dehydratase"/>
    <property type="match status" value="1"/>
</dbReference>
<evidence type="ECO:0000256" key="2">
    <source>
        <dbReference type="ARBA" id="ARBA00006472"/>
    </source>
</evidence>
<proteinExistence type="inferred from homology"/>
<dbReference type="EC" id="4.2.1.96" evidence="3"/>
<dbReference type="AlphaFoldDB" id="A0A328H936"/>
<dbReference type="GO" id="GO:0008124">
    <property type="term" value="F:4-alpha-hydroxytetrahydrobiopterin dehydratase activity"/>
    <property type="evidence" value="ECO:0007669"/>
    <property type="project" value="UniProtKB-EC"/>
</dbReference>
<evidence type="ECO:0000313" key="7">
    <source>
        <dbReference type="EMBL" id="RAM35078.1"/>
    </source>
</evidence>
<evidence type="ECO:0000259" key="6">
    <source>
        <dbReference type="Pfam" id="PF18029"/>
    </source>
</evidence>
<dbReference type="CDD" id="cd00488">
    <property type="entry name" value="PCD_DCoH"/>
    <property type="match status" value="1"/>
</dbReference>
<dbReference type="PANTHER" id="PTHR12599:SF0">
    <property type="entry name" value="PTERIN-4-ALPHA-CARBINOLAMINE DEHYDRATASE"/>
    <property type="match status" value="1"/>
</dbReference>
<dbReference type="Proteomes" id="UP000249166">
    <property type="component" value="Unassembled WGS sequence"/>
</dbReference>